<dbReference type="Proteomes" id="UP000199501">
    <property type="component" value="Unassembled WGS sequence"/>
</dbReference>
<evidence type="ECO:0000256" key="1">
    <source>
        <dbReference type="SAM" id="MobiDB-lite"/>
    </source>
</evidence>
<gene>
    <name evidence="2" type="ORF">SAMN05216174_101680</name>
</gene>
<organism evidence="2 3">
    <name type="scientific">Actinokineospora iranica</name>
    <dbReference type="NCBI Taxonomy" id="1271860"/>
    <lineage>
        <taxon>Bacteria</taxon>
        <taxon>Bacillati</taxon>
        <taxon>Actinomycetota</taxon>
        <taxon>Actinomycetes</taxon>
        <taxon>Pseudonocardiales</taxon>
        <taxon>Pseudonocardiaceae</taxon>
        <taxon>Actinokineospora</taxon>
    </lineage>
</organism>
<evidence type="ECO:0000313" key="3">
    <source>
        <dbReference type="Proteomes" id="UP000199501"/>
    </source>
</evidence>
<feature type="compositionally biased region" description="Basic and acidic residues" evidence="1">
    <location>
        <begin position="213"/>
        <end position="227"/>
    </location>
</feature>
<dbReference type="RefSeq" id="WP_091448014.1">
    <property type="nucleotide sequence ID" value="NZ_FMZZ01000001.1"/>
</dbReference>
<feature type="compositionally biased region" description="Pro residues" evidence="1">
    <location>
        <begin position="193"/>
        <end position="205"/>
    </location>
</feature>
<evidence type="ECO:0000313" key="2">
    <source>
        <dbReference type="EMBL" id="SDC25159.1"/>
    </source>
</evidence>
<keyword evidence="3" id="KW-1185">Reference proteome</keyword>
<dbReference type="AlphaFoldDB" id="A0A1G6K2A2"/>
<accession>A0A1G6K2A2</accession>
<dbReference type="EMBL" id="FMZZ01000001">
    <property type="protein sequence ID" value="SDC25159.1"/>
    <property type="molecule type" value="Genomic_DNA"/>
</dbReference>
<dbReference type="STRING" id="1271860.SAMN05216174_101680"/>
<proteinExistence type="predicted"/>
<feature type="region of interest" description="Disordered" evidence="1">
    <location>
        <begin position="161"/>
        <end position="267"/>
    </location>
</feature>
<feature type="compositionally biased region" description="Basic and acidic residues" evidence="1">
    <location>
        <begin position="242"/>
        <end position="256"/>
    </location>
</feature>
<sequence>MARDHARLYLSIWTDEDFRVLSTPAKLLYLHLCSQDKLSYAGVHSLTPKRWARAHPDLGVEGVRAALGELDAARFVVIDHDTEELLVRSFIRRDELWRQPNMLRAALRVAFEIESPILRAALAAELLRLPAEITGPAPAVAARELGTTAATLPAGVKAAFDTRPRRTCPPTTTTPDAPAEIPEVPRAIEPARTPSPTPSGNPSPNPSAMDLGEGSRERETGEPRLTLEDQGGVPARTRVSAHSREAAPVPDERQADAEPVSARQSRRVEAERLVTVHTPAQPRRVRDRLRGEVIGLLAEGVEPAVIAAGLRAWSCKRLPVSWLPELVAEHQRAAVVGAAPEQRARAVAAAEGIERIRADAIAEDDRSPVGLAVRELPAHADPDTLDAVLAHALAATMAFDGRGELARARA</sequence>
<dbReference type="OrthoDB" id="3667154at2"/>
<reference evidence="3" key="1">
    <citation type="submission" date="2016-10" db="EMBL/GenBank/DDBJ databases">
        <authorList>
            <person name="Varghese N."/>
            <person name="Submissions S."/>
        </authorList>
    </citation>
    <scope>NUCLEOTIDE SEQUENCE [LARGE SCALE GENOMIC DNA]</scope>
    <source>
        <strain evidence="3">IBRC-M 10403</strain>
    </source>
</reference>
<name>A0A1G6K2A2_9PSEU</name>
<protein>
    <submittedName>
        <fullName evidence="2">Uncharacterized protein</fullName>
    </submittedName>
</protein>